<feature type="compositionally biased region" description="Polar residues" evidence="1">
    <location>
        <begin position="47"/>
        <end position="70"/>
    </location>
</feature>
<organism evidence="2 3">
    <name type="scientific">Phytophthora cactorum</name>
    <dbReference type="NCBI Taxonomy" id="29920"/>
    <lineage>
        <taxon>Eukaryota</taxon>
        <taxon>Sar</taxon>
        <taxon>Stramenopiles</taxon>
        <taxon>Oomycota</taxon>
        <taxon>Peronosporomycetes</taxon>
        <taxon>Peronosporales</taxon>
        <taxon>Peronosporaceae</taxon>
        <taxon>Phytophthora</taxon>
    </lineage>
</organism>
<evidence type="ECO:0000256" key="1">
    <source>
        <dbReference type="SAM" id="MobiDB-lite"/>
    </source>
</evidence>
<reference evidence="2" key="1">
    <citation type="submission" date="2018-10" db="EMBL/GenBank/DDBJ databases">
        <title>Effector identification in a new, highly contiguous assembly of the strawberry crown rot pathogen Phytophthora cactorum.</title>
        <authorList>
            <person name="Armitage A.D."/>
            <person name="Nellist C.F."/>
            <person name="Bates H."/>
            <person name="Vickerstaff R.J."/>
            <person name="Harrison R.J."/>
        </authorList>
    </citation>
    <scope>NUCLEOTIDE SEQUENCE</scope>
    <source>
        <strain evidence="2">4032</strain>
    </source>
</reference>
<comment type="caution">
    <text evidence="2">The sequence shown here is derived from an EMBL/GenBank/DDBJ whole genome shotgun (WGS) entry which is preliminary data.</text>
</comment>
<sequence>MRLQVECKRASDHVEGSLGRAVAIETILEEGRSFARVTAHTTHEGRQLNNESKATSVLSKLQIGQQRARH</sequence>
<dbReference type="EMBL" id="RCMI01000140">
    <property type="protein sequence ID" value="KAG2930848.1"/>
    <property type="molecule type" value="Genomic_DNA"/>
</dbReference>
<dbReference type="Proteomes" id="UP000774804">
    <property type="component" value="Unassembled WGS sequence"/>
</dbReference>
<evidence type="ECO:0000313" key="2">
    <source>
        <dbReference type="EMBL" id="KAG2930848.1"/>
    </source>
</evidence>
<feature type="region of interest" description="Disordered" evidence="1">
    <location>
        <begin position="38"/>
        <end position="70"/>
    </location>
</feature>
<dbReference type="AlphaFoldDB" id="A0A8T1D0T1"/>
<proteinExistence type="predicted"/>
<name>A0A8T1D0T1_9STRA</name>
<gene>
    <name evidence="2" type="ORF">PC115_g6325</name>
</gene>
<evidence type="ECO:0000313" key="3">
    <source>
        <dbReference type="Proteomes" id="UP000774804"/>
    </source>
</evidence>
<protein>
    <submittedName>
        <fullName evidence="2">Uncharacterized protein</fullName>
    </submittedName>
</protein>
<accession>A0A8T1D0T1</accession>